<dbReference type="EMBL" id="CP097218">
    <property type="protein sequence ID" value="UQN30814.1"/>
    <property type="molecule type" value="Genomic_DNA"/>
</dbReference>
<name>A0ABY4NBN5_9MICO</name>
<dbReference type="GO" id="GO:0032259">
    <property type="term" value="P:methylation"/>
    <property type="evidence" value="ECO:0007669"/>
    <property type="project" value="UniProtKB-KW"/>
</dbReference>
<evidence type="ECO:0000313" key="3">
    <source>
        <dbReference type="Proteomes" id="UP001055868"/>
    </source>
</evidence>
<evidence type="ECO:0000256" key="1">
    <source>
        <dbReference type="SAM" id="MobiDB-lite"/>
    </source>
</evidence>
<keyword evidence="2" id="KW-0808">Transferase</keyword>
<evidence type="ECO:0000313" key="2">
    <source>
        <dbReference type="EMBL" id="UQN30814.1"/>
    </source>
</evidence>
<dbReference type="Gene3D" id="3.40.50.150">
    <property type="entry name" value="Vaccinia Virus protein VP39"/>
    <property type="match status" value="1"/>
</dbReference>
<feature type="region of interest" description="Disordered" evidence="1">
    <location>
        <begin position="1"/>
        <end position="28"/>
    </location>
</feature>
<feature type="region of interest" description="Disordered" evidence="1">
    <location>
        <begin position="234"/>
        <end position="257"/>
    </location>
</feature>
<dbReference type="InterPro" id="IPR029063">
    <property type="entry name" value="SAM-dependent_MTases_sf"/>
</dbReference>
<sequence length="257" mass="27740">MDQQHSEHPSAPREEIPGAPVPDLLEQSPGLDLPELPWRVAQTASALAQLSHHVLAIGPRAARLLARLRGTLAEEGVAALLVGPAHSRTREHLGSLGLEVLDHDPSDVGATLPFPPERFDLVIVLDAPYDPREVHRVLAPEGMLLAQQRGPGDLAELGSEGSLDTLAEHLRRVTEAGLETEHSDTFHGEGRVTTREGLRALREGEGLALPPAGDPGALPLRITLSRYLVQARRPSRPAPARTDFAEMLDDPLEVPRV</sequence>
<reference evidence="2" key="1">
    <citation type="submission" date="2022-05" db="EMBL/GenBank/DDBJ databases">
        <title>Genomic analysis of Brachybacterium sp. CBA3104.</title>
        <authorList>
            <person name="Roh S.W."/>
            <person name="Kim Y.B."/>
            <person name="Kim Y."/>
        </authorList>
    </citation>
    <scope>NUCLEOTIDE SEQUENCE</scope>
    <source>
        <strain evidence="2">CBA3104</strain>
    </source>
</reference>
<feature type="compositionally biased region" description="Acidic residues" evidence="1">
    <location>
        <begin position="246"/>
        <end position="257"/>
    </location>
</feature>
<accession>A0ABY4NBN5</accession>
<dbReference type="Proteomes" id="UP001055868">
    <property type="component" value="Chromosome"/>
</dbReference>
<gene>
    <name evidence="2" type="ORF">M4486_05805</name>
</gene>
<keyword evidence="3" id="KW-1185">Reference proteome</keyword>
<organism evidence="2 3">
    <name type="scientific">Brachybacterium kimchii</name>
    <dbReference type="NCBI Taxonomy" id="2942909"/>
    <lineage>
        <taxon>Bacteria</taxon>
        <taxon>Bacillati</taxon>
        <taxon>Actinomycetota</taxon>
        <taxon>Actinomycetes</taxon>
        <taxon>Micrococcales</taxon>
        <taxon>Dermabacteraceae</taxon>
        <taxon>Brachybacterium</taxon>
    </lineage>
</organism>
<dbReference type="RefSeq" id="WP_249480224.1">
    <property type="nucleotide sequence ID" value="NZ_CP097218.1"/>
</dbReference>
<feature type="compositionally biased region" description="Basic and acidic residues" evidence="1">
    <location>
        <begin position="1"/>
        <end position="16"/>
    </location>
</feature>
<dbReference type="SUPFAM" id="SSF53335">
    <property type="entry name" value="S-adenosyl-L-methionine-dependent methyltransferases"/>
    <property type="match status" value="1"/>
</dbReference>
<protein>
    <submittedName>
        <fullName evidence="2">Class I SAM-dependent methyltransferase</fullName>
    </submittedName>
</protein>
<proteinExistence type="predicted"/>
<keyword evidence="2" id="KW-0489">Methyltransferase</keyword>
<dbReference type="GO" id="GO:0008168">
    <property type="term" value="F:methyltransferase activity"/>
    <property type="evidence" value="ECO:0007669"/>
    <property type="project" value="UniProtKB-KW"/>
</dbReference>